<evidence type="ECO:0000256" key="1">
    <source>
        <dbReference type="SAM" id="MobiDB-lite"/>
    </source>
</evidence>
<feature type="compositionally biased region" description="Low complexity" evidence="1">
    <location>
        <begin position="25"/>
        <end position="36"/>
    </location>
</feature>
<proteinExistence type="predicted"/>
<name>A0ABN2V1S1_9ACTN</name>
<sequence length="103" mass="10443">MRGRSGARGGGADGIGGLSSGGGVADASGPGRSAGAPAGGCGGRGGVGGVAGRCCPGWVLIPFPPSRPTLFRRCSSRWWSLYVYRFIQWYRAPEEGAYQPPAA</sequence>
<keyword evidence="3" id="KW-1185">Reference proteome</keyword>
<dbReference type="EMBL" id="BAAANQ010000002">
    <property type="protein sequence ID" value="GAA2047505.1"/>
    <property type="molecule type" value="Genomic_DNA"/>
</dbReference>
<evidence type="ECO:0000313" key="3">
    <source>
        <dbReference type="Proteomes" id="UP001403094"/>
    </source>
</evidence>
<accession>A0ABN2V1S1</accession>
<feature type="compositionally biased region" description="Gly residues" evidence="1">
    <location>
        <begin position="1"/>
        <end position="24"/>
    </location>
</feature>
<reference evidence="2 3" key="1">
    <citation type="journal article" date="2019" name="Int. J. Syst. Evol. Microbiol.">
        <title>The Global Catalogue of Microorganisms (GCM) 10K type strain sequencing project: providing services to taxonomists for standard genome sequencing and annotation.</title>
        <authorList>
            <consortium name="The Broad Institute Genomics Platform"/>
            <consortium name="The Broad Institute Genome Sequencing Center for Infectious Disease"/>
            <person name="Wu L."/>
            <person name="Ma J."/>
        </authorList>
    </citation>
    <scope>NUCLEOTIDE SEQUENCE [LARGE SCALE GENOMIC DNA]</scope>
    <source>
        <strain evidence="2 3">JCM 14549</strain>
    </source>
</reference>
<feature type="region of interest" description="Disordered" evidence="1">
    <location>
        <begin position="1"/>
        <end position="40"/>
    </location>
</feature>
<evidence type="ECO:0000313" key="2">
    <source>
        <dbReference type="EMBL" id="GAA2047505.1"/>
    </source>
</evidence>
<dbReference type="Proteomes" id="UP001403094">
    <property type="component" value="Unassembled WGS sequence"/>
</dbReference>
<organism evidence="2 3">
    <name type="scientific">Streptomyces cheonanensis</name>
    <dbReference type="NCBI Taxonomy" id="312720"/>
    <lineage>
        <taxon>Bacteria</taxon>
        <taxon>Bacillati</taxon>
        <taxon>Actinomycetota</taxon>
        <taxon>Actinomycetes</taxon>
        <taxon>Kitasatosporales</taxon>
        <taxon>Streptomycetaceae</taxon>
        <taxon>Streptomyces</taxon>
    </lineage>
</organism>
<protein>
    <submittedName>
        <fullName evidence="2">Uncharacterized protein</fullName>
    </submittedName>
</protein>
<comment type="caution">
    <text evidence="2">The sequence shown here is derived from an EMBL/GenBank/DDBJ whole genome shotgun (WGS) entry which is preliminary data.</text>
</comment>
<gene>
    <name evidence="2" type="ORF">GCM10009757_16600</name>
</gene>